<dbReference type="SUPFAM" id="SSF55718">
    <property type="entry name" value="SCP-like"/>
    <property type="match status" value="1"/>
</dbReference>
<dbReference type="InterPro" id="IPR051554">
    <property type="entry name" value="Acetyltransferase_Eis"/>
</dbReference>
<dbReference type="SUPFAM" id="SSF55729">
    <property type="entry name" value="Acyl-CoA N-acyltransferases (Nat)"/>
    <property type="match status" value="1"/>
</dbReference>
<evidence type="ECO:0000313" key="2">
    <source>
        <dbReference type="EMBL" id="MBM7635072.1"/>
    </source>
</evidence>
<feature type="domain" description="N-acetyltransferase" evidence="1">
    <location>
        <begin position="1"/>
        <end position="148"/>
    </location>
</feature>
<name>A0ABS2PIG4_9BACL</name>
<evidence type="ECO:0000259" key="1">
    <source>
        <dbReference type="PROSITE" id="PS51186"/>
    </source>
</evidence>
<dbReference type="InterPro" id="IPR025559">
    <property type="entry name" value="Eis_dom"/>
</dbReference>
<dbReference type="InterPro" id="IPR000182">
    <property type="entry name" value="GNAT_dom"/>
</dbReference>
<dbReference type="InterPro" id="IPR036527">
    <property type="entry name" value="SCP2_sterol-bd_dom_sf"/>
</dbReference>
<sequence>MEIRRLNDNEIDQVIELGEFAFQGNFSKEDREDIRSRIEPLNIWGAFEGERLASKVSMLPMNVYVQGVAMKACGITGVSTWPEHRRGGLVRTLIKHALTDMVEKGQTISLLDPFSVGYYRKFGWELYCDHSTAVFTSKEQFPKPQKTGTGSFARATKEDWLRLQSIYQQLATRYTGMIDRDEWWWLNRKFNHFTRKFRAIVYVDQQGEDQGYLFYKIKDDNLVVPEFVALNEEAYEQLWRFIADHDSMAKTIKVRQLSQTPWQFYLDNPQVKEERKPFFMARIVDAQRFLEQFPFQLEDGESITFAITDEFAEWNNGNHHVERTHVETLTDTRHDAITVDIRTLVPLLFRYIDLSILRERGQLSISDDTAQLLERAIPKYKPNLFDAF</sequence>
<dbReference type="Gene3D" id="3.30.1050.10">
    <property type="entry name" value="SCP2 sterol-binding domain"/>
    <property type="match status" value="1"/>
</dbReference>
<dbReference type="Gene3D" id="3.40.630.30">
    <property type="match status" value="2"/>
</dbReference>
<protein>
    <submittedName>
        <fullName evidence="2">Acetyltransferase</fullName>
    </submittedName>
</protein>
<dbReference type="Proteomes" id="UP000741863">
    <property type="component" value="Unassembled WGS sequence"/>
</dbReference>
<dbReference type="EMBL" id="JAFBEC010000023">
    <property type="protein sequence ID" value="MBM7635072.1"/>
    <property type="molecule type" value="Genomic_DNA"/>
</dbReference>
<dbReference type="PROSITE" id="PS51186">
    <property type="entry name" value="GNAT"/>
    <property type="match status" value="1"/>
</dbReference>
<evidence type="ECO:0000313" key="3">
    <source>
        <dbReference type="Proteomes" id="UP000741863"/>
    </source>
</evidence>
<dbReference type="InterPro" id="IPR016181">
    <property type="entry name" value="Acyl_CoA_acyltransferase"/>
</dbReference>
<accession>A0ABS2PIG4</accession>
<proteinExistence type="predicted"/>
<dbReference type="Pfam" id="PF17668">
    <property type="entry name" value="Acetyltransf_17"/>
    <property type="match status" value="1"/>
</dbReference>
<dbReference type="PANTHER" id="PTHR37817:SF1">
    <property type="entry name" value="N-ACETYLTRANSFERASE EIS"/>
    <property type="match status" value="1"/>
</dbReference>
<dbReference type="InterPro" id="IPR041380">
    <property type="entry name" value="Acetyltransf_17"/>
</dbReference>
<reference evidence="2 3" key="1">
    <citation type="submission" date="2021-01" db="EMBL/GenBank/DDBJ databases">
        <title>Genomic Encyclopedia of Type Strains, Phase IV (KMG-IV): sequencing the most valuable type-strain genomes for metagenomic binning, comparative biology and taxonomic classification.</title>
        <authorList>
            <person name="Goeker M."/>
        </authorList>
    </citation>
    <scope>NUCLEOTIDE SEQUENCE [LARGE SCALE GENOMIC DNA]</scope>
    <source>
        <strain evidence="2 3">DSM 25540</strain>
    </source>
</reference>
<gene>
    <name evidence="2" type="ORF">JOD17_004215</name>
</gene>
<keyword evidence="3" id="KW-1185">Reference proteome</keyword>
<organism evidence="2 3">
    <name type="scientific">Geomicrobium sediminis</name>
    <dbReference type="NCBI Taxonomy" id="1347788"/>
    <lineage>
        <taxon>Bacteria</taxon>
        <taxon>Bacillati</taxon>
        <taxon>Bacillota</taxon>
        <taxon>Bacilli</taxon>
        <taxon>Bacillales</taxon>
        <taxon>Geomicrobium</taxon>
    </lineage>
</organism>
<dbReference type="PANTHER" id="PTHR37817">
    <property type="entry name" value="N-ACETYLTRANSFERASE EIS"/>
    <property type="match status" value="1"/>
</dbReference>
<dbReference type="Pfam" id="PF13527">
    <property type="entry name" value="Acetyltransf_9"/>
    <property type="match status" value="1"/>
</dbReference>
<dbReference type="RefSeq" id="WP_204699801.1">
    <property type="nucleotide sequence ID" value="NZ_JAFBEC010000023.1"/>
</dbReference>
<comment type="caution">
    <text evidence="2">The sequence shown here is derived from an EMBL/GenBank/DDBJ whole genome shotgun (WGS) entry which is preliminary data.</text>
</comment>
<dbReference type="Pfam" id="PF13530">
    <property type="entry name" value="SCP2_2"/>
    <property type="match status" value="1"/>
</dbReference>